<evidence type="ECO:0000256" key="7">
    <source>
        <dbReference type="RuleBase" id="RU361218"/>
    </source>
</evidence>
<keyword evidence="6" id="KW-1015">Disulfide bond</keyword>
<dbReference type="Pfam" id="PF00335">
    <property type="entry name" value="Tetraspanin"/>
    <property type="match status" value="1"/>
</dbReference>
<organism evidence="8 9">
    <name type="scientific">Megalops atlanticus</name>
    <name type="common">Tarpon</name>
    <name type="synonym">Clupea gigantea</name>
    <dbReference type="NCBI Taxonomy" id="7932"/>
    <lineage>
        <taxon>Eukaryota</taxon>
        <taxon>Metazoa</taxon>
        <taxon>Chordata</taxon>
        <taxon>Craniata</taxon>
        <taxon>Vertebrata</taxon>
        <taxon>Euteleostomi</taxon>
        <taxon>Actinopterygii</taxon>
        <taxon>Neopterygii</taxon>
        <taxon>Teleostei</taxon>
        <taxon>Elopiformes</taxon>
        <taxon>Megalopidae</taxon>
        <taxon>Megalops</taxon>
    </lineage>
</organism>
<feature type="disulfide bond" evidence="6">
    <location>
        <begin position="150"/>
        <end position="167"/>
    </location>
</feature>
<keyword evidence="9" id="KW-1185">Reference proteome</keyword>
<dbReference type="InterPro" id="IPR018499">
    <property type="entry name" value="Tetraspanin/Peripherin"/>
</dbReference>
<evidence type="ECO:0000256" key="5">
    <source>
        <dbReference type="ARBA" id="ARBA00023136"/>
    </source>
</evidence>
<dbReference type="PANTHER" id="PTHR19282">
    <property type="entry name" value="TETRASPANIN"/>
    <property type="match status" value="1"/>
</dbReference>
<keyword evidence="4 7" id="KW-1133">Transmembrane helix</keyword>
<dbReference type="SUPFAM" id="SSF48652">
    <property type="entry name" value="Tetraspanin"/>
    <property type="match status" value="1"/>
</dbReference>
<keyword evidence="3 7" id="KW-0812">Transmembrane</keyword>
<comment type="caution">
    <text evidence="8">The sequence shown here is derived from an EMBL/GenBank/DDBJ whole genome shotgun (WGS) entry which is preliminary data.</text>
</comment>
<dbReference type="Gene3D" id="1.10.1450.10">
    <property type="entry name" value="Tetraspanin"/>
    <property type="match status" value="1"/>
</dbReference>
<evidence type="ECO:0000256" key="4">
    <source>
        <dbReference type="ARBA" id="ARBA00022989"/>
    </source>
</evidence>
<evidence type="ECO:0000313" key="9">
    <source>
        <dbReference type="Proteomes" id="UP001046870"/>
    </source>
</evidence>
<dbReference type="OrthoDB" id="432835at2759"/>
<dbReference type="AlphaFoldDB" id="A0A9D3Q2Y1"/>
<evidence type="ECO:0000313" key="8">
    <source>
        <dbReference type="EMBL" id="KAG7472565.1"/>
    </source>
</evidence>
<accession>A0A9D3Q2Y1</accession>
<gene>
    <name evidence="8" type="ORF">MATL_G00110140</name>
</gene>
<feature type="disulfide bond" evidence="6">
    <location>
        <begin position="149"/>
        <end position="180"/>
    </location>
</feature>
<feature type="transmembrane region" description="Helical" evidence="7">
    <location>
        <begin position="56"/>
        <end position="75"/>
    </location>
</feature>
<dbReference type="InterPro" id="IPR000301">
    <property type="entry name" value="Tetraspanin_animals"/>
</dbReference>
<keyword evidence="5 7" id="KW-0472">Membrane</keyword>
<dbReference type="Proteomes" id="UP001046870">
    <property type="component" value="Chromosome 8"/>
</dbReference>
<evidence type="ECO:0000256" key="1">
    <source>
        <dbReference type="ARBA" id="ARBA00004141"/>
    </source>
</evidence>
<proteinExistence type="inferred from homology"/>
<protein>
    <recommendedName>
        <fullName evidence="7">Tetraspanin</fullName>
    </recommendedName>
</protein>
<feature type="transmembrane region" description="Helical" evidence="7">
    <location>
        <begin position="12"/>
        <end position="36"/>
    </location>
</feature>
<evidence type="ECO:0000256" key="2">
    <source>
        <dbReference type="ARBA" id="ARBA00006840"/>
    </source>
</evidence>
<dbReference type="PRINTS" id="PR00259">
    <property type="entry name" value="TMFOUR"/>
</dbReference>
<sequence length="228" mass="25453">MSQSCLNCLKYTMCVVNFICWLFGATILGLGIYLMMNSKFSSLIPTMASVNIANTLIIIGTIVTCISFLGFLGALKENRCLLLSFFLLLFILMVAELGMACAMLVYEREIDTFFEKDLMNSLEKSRESSKPGNDTTKDDWDRVQITFHCCGVTNASDWKSSVPKSCCETESCTKYWSEGCYNKVKKWFEDNLLSTGLGVIGLCVIEVLGMCFAMTLFCHIGRSGLGYK</sequence>
<evidence type="ECO:0000256" key="6">
    <source>
        <dbReference type="PIRSR" id="PIRSR002419-1"/>
    </source>
</evidence>
<dbReference type="EMBL" id="JAFDVH010000008">
    <property type="protein sequence ID" value="KAG7472565.1"/>
    <property type="molecule type" value="Genomic_DNA"/>
</dbReference>
<evidence type="ECO:0000256" key="3">
    <source>
        <dbReference type="ARBA" id="ARBA00022692"/>
    </source>
</evidence>
<reference evidence="8" key="1">
    <citation type="submission" date="2021-01" db="EMBL/GenBank/DDBJ databases">
        <authorList>
            <person name="Zahm M."/>
            <person name="Roques C."/>
            <person name="Cabau C."/>
            <person name="Klopp C."/>
            <person name="Donnadieu C."/>
            <person name="Jouanno E."/>
            <person name="Lampietro C."/>
            <person name="Louis A."/>
            <person name="Herpin A."/>
            <person name="Echchiki A."/>
            <person name="Berthelot C."/>
            <person name="Parey E."/>
            <person name="Roest-Crollius H."/>
            <person name="Braasch I."/>
            <person name="Postlethwait J."/>
            <person name="Bobe J."/>
            <person name="Montfort J."/>
            <person name="Bouchez O."/>
            <person name="Begum T."/>
            <person name="Mejri S."/>
            <person name="Adams A."/>
            <person name="Chen W.-J."/>
            <person name="Guiguen Y."/>
        </authorList>
    </citation>
    <scope>NUCLEOTIDE SEQUENCE</scope>
    <source>
        <strain evidence="8">YG-15Mar2019-1</strain>
        <tissue evidence="8">Brain</tissue>
    </source>
</reference>
<comment type="similarity">
    <text evidence="2 7">Belongs to the tetraspanin (TM4SF) family.</text>
</comment>
<name>A0A9D3Q2Y1_MEGAT</name>
<dbReference type="InterPro" id="IPR008952">
    <property type="entry name" value="Tetraspanin_EC2_sf"/>
</dbReference>
<feature type="transmembrane region" description="Helical" evidence="7">
    <location>
        <begin position="192"/>
        <end position="218"/>
    </location>
</feature>
<comment type="subcellular location">
    <subcellularLocation>
        <location evidence="1 7">Membrane</location>
        <topology evidence="1 7">Multi-pass membrane protein</topology>
    </subcellularLocation>
</comment>
<dbReference type="GO" id="GO:0005886">
    <property type="term" value="C:plasma membrane"/>
    <property type="evidence" value="ECO:0007669"/>
    <property type="project" value="TreeGrafter"/>
</dbReference>
<dbReference type="PIRSF" id="PIRSF002419">
    <property type="entry name" value="Tetraspanin"/>
    <property type="match status" value="1"/>
</dbReference>
<dbReference type="PANTHER" id="PTHR19282:SF39">
    <property type="entry name" value="LEUKOCYTE SURFACE ANTIGEN CD53"/>
    <property type="match status" value="1"/>
</dbReference>
<feature type="transmembrane region" description="Helical" evidence="7">
    <location>
        <begin position="82"/>
        <end position="106"/>
    </location>
</feature>